<protein>
    <submittedName>
        <fullName evidence="1">Oidioi.mRNA.OKI2018_I69.PAR.g8619.t1.cds</fullName>
    </submittedName>
</protein>
<accession>A0ABN7RP94</accession>
<organism evidence="1 2">
    <name type="scientific">Oikopleura dioica</name>
    <name type="common">Tunicate</name>
    <dbReference type="NCBI Taxonomy" id="34765"/>
    <lineage>
        <taxon>Eukaryota</taxon>
        <taxon>Metazoa</taxon>
        <taxon>Chordata</taxon>
        <taxon>Tunicata</taxon>
        <taxon>Appendicularia</taxon>
        <taxon>Copelata</taxon>
        <taxon>Oikopleuridae</taxon>
        <taxon>Oikopleura</taxon>
    </lineage>
</organism>
<evidence type="ECO:0000313" key="1">
    <source>
        <dbReference type="EMBL" id="CAG5077047.1"/>
    </source>
</evidence>
<proteinExistence type="predicted"/>
<keyword evidence="2" id="KW-1185">Reference proteome</keyword>
<evidence type="ECO:0000313" key="2">
    <source>
        <dbReference type="Proteomes" id="UP001158576"/>
    </source>
</evidence>
<sequence length="187" mass="20784">MLVLLCFGGPYEKTYQFFDGDNSKETFTTTNIHHHACLAIYKNYPFVVEGLGGATEIMKENGWEASIALSINNLRSNVCFSVDDGVIALMGFDNNGNVNSDVHLLKDDQWKIVGQTITYQNAASVFNAIDRFYIISGATVGSSKFLGVQKFNWNGDSVTDSEIIHTHQETFFRPALFVVQTSSFCVL</sequence>
<gene>
    <name evidence="1" type="ORF">OKIOD_LOCUS177</name>
</gene>
<name>A0ABN7RP94_OIKDI</name>
<dbReference type="Proteomes" id="UP001158576">
    <property type="component" value="Chromosome PAR"/>
</dbReference>
<dbReference type="EMBL" id="OU015568">
    <property type="protein sequence ID" value="CAG5077047.1"/>
    <property type="molecule type" value="Genomic_DNA"/>
</dbReference>
<reference evidence="1 2" key="1">
    <citation type="submission" date="2021-04" db="EMBL/GenBank/DDBJ databases">
        <authorList>
            <person name="Bliznina A."/>
        </authorList>
    </citation>
    <scope>NUCLEOTIDE SEQUENCE [LARGE SCALE GENOMIC DNA]</scope>
</reference>